<evidence type="ECO:0000256" key="2">
    <source>
        <dbReference type="ARBA" id="ARBA00009533"/>
    </source>
</evidence>
<dbReference type="InterPro" id="IPR015422">
    <property type="entry name" value="PyrdxlP-dep_Trfase_small"/>
</dbReference>
<dbReference type="STRING" id="1433126.BN938_2124"/>
<dbReference type="Pfam" id="PF00282">
    <property type="entry name" value="Pyridoxal_deC"/>
    <property type="match status" value="1"/>
</dbReference>
<dbReference type="EMBL" id="HG934468">
    <property type="protein sequence ID" value="CDN32197.1"/>
    <property type="molecule type" value="Genomic_DNA"/>
</dbReference>
<evidence type="ECO:0000313" key="8">
    <source>
        <dbReference type="EMBL" id="CDN32197.1"/>
    </source>
</evidence>
<dbReference type="InterPro" id="IPR015421">
    <property type="entry name" value="PyrdxlP-dep_Trfase_major"/>
</dbReference>
<evidence type="ECO:0000313" key="9">
    <source>
        <dbReference type="Proteomes" id="UP000027616"/>
    </source>
</evidence>
<name>A0A060R9E2_9BACT</name>
<sequence>MKTTTDKVWHSGKDEPADAKWAKFRELMTAEFPSPYRDENDPLAKGIAEAIKLVDNLKQEPGGPAYLGKNSKLEYTYPEVKNVAIPQNHSELDKVIGECVKLFEGMPNVNSPLTMANVWPQPNTASIIASILPLMFMPNIIEGEFAWNVHKAELESAGMLGNLFGWNPKNTGCVYTYGGSGCWFYGVKYALTRVLPDSREKGVRTDAKVLVSTQSHYCRANATDWSGLGMDNIVQIPTDPQTNQMDVALLEAKVKELVEAGTPIASVVCTMGTTDASVFDPIAHVREILDKYPNPKGYGKALLYADAVAGWSWMVFRYYDFENNPLGFSPEVIEILKQNLDIIKGIEYADAIGVDFHKFGFAPYTSSCFVYRDSAEFESIMRRGSYAYLQEVTPYNPMYYTLEVSRSGAGSLAGWATLKYLGLEGLQAILGGILEVRYYFQNLIEKHKNFVCADPDNTGFITLFRVYADGVNGDDQYRKEIEDPAHRAELIRNNELTAAIGEKLFEWYLNGHKVNGKFTPHMAYSTGFRTTSYNGDGTDSQAVVYALKTYPMNVFVTPEVMQHVVDCVVAARDEVMKTL</sequence>
<dbReference type="Gene3D" id="3.90.1150.10">
    <property type="entry name" value="Aspartate Aminotransferase, domain 1"/>
    <property type="match status" value="1"/>
</dbReference>
<evidence type="ECO:0000256" key="6">
    <source>
        <dbReference type="PIRSR" id="PIRSR602129-50"/>
    </source>
</evidence>
<dbReference type="PANTHER" id="PTHR45677">
    <property type="entry name" value="GLUTAMATE DECARBOXYLASE-RELATED"/>
    <property type="match status" value="1"/>
</dbReference>
<dbReference type="KEGG" id="rbc:BN938_2124"/>
<keyword evidence="4 6" id="KW-0663">Pyridoxal phosphate</keyword>
<dbReference type="HOGENOM" id="CLU_034727_0_0_10"/>
<keyword evidence="3" id="KW-0210">Decarboxylase</keyword>
<dbReference type="GO" id="GO:0016831">
    <property type="term" value="F:carboxy-lyase activity"/>
    <property type="evidence" value="ECO:0007669"/>
    <property type="project" value="UniProtKB-KW"/>
</dbReference>
<evidence type="ECO:0000256" key="1">
    <source>
        <dbReference type="ARBA" id="ARBA00001933"/>
    </source>
</evidence>
<dbReference type="GO" id="GO:0005737">
    <property type="term" value="C:cytoplasm"/>
    <property type="evidence" value="ECO:0007669"/>
    <property type="project" value="TreeGrafter"/>
</dbReference>
<dbReference type="AlphaFoldDB" id="A0A060R9E2"/>
<dbReference type="GO" id="GO:0030170">
    <property type="term" value="F:pyridoxal phosphate binding"/>
    <property type="evidence" value="ECO:0007669"/>
    <property type="project" value="InterPro"/>
</dbReference>
<feature type="modified residue" description="N6-(pyridoxal phosphate)lysine" evidence="6">
    <location>
        <position position="358"/>
    </location>
</feature>
<dbReference type="Proteomes" id="UP000027616">
    <property type="component" value="Chromosome I"/>
</dbReference>
<dbReference type="Gene3D" id="3.40.640.10">
    <property type="entry name" value="Type I PLP-dependent aspartate aminotransferase-like (Major domain)"/>
    <property type="match status" value="1"/>
</dbReference>
<organism evidence="8 9">
    <name type="scientific">Mucinivorans hirudinis</name>
    <dbReference type="NCBI Taxonomy" id="1433126"/>
    <lineage>
        <taxon>Bacteria</taxon>
        <taxon>Pseudomonadati</taxon>
        <taxon>Bacteroidota</taxon>
        <taxon>Bacteroidia</taxon>
        <taxon>Bacteroidales</taxon>
        <taxon>Rikenellaceae</taxon>
        <taxon>Mucinivorans</taxon>
    </lineage>
</organism>
<dbReference type="GO" id="GO:0019752">
    <property type="term" value="P:carboxylic acid metabolic process"/>
    <property type="evidence" value="ECO:0007669"/>
    <property type="project" value="InterPro"/>
</dbReference>
<dbReference type="PATRIC" id="fig|1433126.3.peg.2097"/>
<evidence type="ECO:0000256" key="7">
    <source>
        <dbReference type="RuleBase" id="RU000382"/>
    </source>
</evidence>
<comment type="similarity">
    <text evidence="2 7">Belongs to the group II decarboxylase family.</text>
</comment>
<reference evidence="8 9" key="1">
    <citation type="journal article" date="2015" name="Genome Announc.">
        <title>Complete Genome Sequence of the Novel Leech Symbiont Mucinivorans hirudinis M3T.</title>
        <authorList>
            <person name="Nelson M.C."/>
            <person name="Bomar L."/>
            <person name="Graf J."/>
        </authorList>
    </citation>
    <scope>NUCLEOTIDE SEQUENCE [LARGE SCALE GENOMIC DNA]</scope>
    <source>
        <strain evidence="9">M3</strain>
    </source>
</reference>
<protein>
    <submittedName>
        <fullName evidence="8">Putative L-2,4-diaminobutyrate decarboxylase</fullName>
    </submittedName>
</protein>
<evidence type="ECO:0000256" key="4">
    <source>
        <dbReference type="ARBA" id="ARBA00022898"/>
    </source>
</evidence>
<dbReference type="SUPFAM" id="SSF53383">
    <property type="entry name" value="PLP-dependent transferases"/>
    <property type="match status" value="1"/>
</dbReference>
<proteinExistence type="inferred from homology"/>
<dbReference type="InterPro" id="IPR015424">
    <property type="entry name" value="PyrdxlP-dep_Trfase"/>
</dbReference>
<evidence type="ECO:0000256" key="5">
    <source>
        <dbReference type="ARBA" id="ARBA00023239"/>
    </source>
</evidence>
<accession>A0A060R9E2</accession>
<comment type="cofactor">
    <cofactor evidence="1 6 7">
        <name>pyridoxal 5'-phosphate</name>
        <dbReference type="ChEBI" id="CHEBI:597326"/>
    </cofactor>
</comment>
<keyword evidence="9" id="KW-1185">Reference proteome</keyword>
<dbReference type="eggNOG" id="COG0076">
    <property type="taxonomic scope" value="Bacteria"/>
</dbReference>
<keyword evidence="5 7" id="KW-0456">Lyase</keyword>
<dbReference type="PANTHER" id="PTHR45677:SF8">
    <property type="entry name" value="CYSTEINE SULFINIC ACID DECARBOXYLASE"/>
    <property type="match status" value="1"/>
</dbReference>
<gene>
    <name evidence="8" type="ORF">BN938_2124</name>
</gene>
<dbReference type="OrthoDB" id="9803665at2"/>
<evidence type="ECO:0000256" key="3">
    <source>
        <dbReference type="ARBA" id="ARBA00022793"/>
    </source>
</evidence>
<dbReference type="InterPro" id="IPR002129">
    <property type="entry name" value="PyrdxlP-dep_de-COase"/>
</dbReference>